<dbReference type="EMBL" id="VMSO01000040">
    <property type="protein sequence ID" value="KAA8500166.1"/>
    <property type="molecule type" value="Genomic_DNA"/>
</dbReference>
<dbReference type="AlphaFoldDB" id="A0A5M9HXB6"/>
<dbReference type="CDD" id="cd07064">
    <property type="entry name" value="AlkD_like_1"/>
    <property type="match status" value="1"/>
</dbReference>
<dbReference type="OrthoDB" id="9775346at2"/>
<gene>
    <name evidence="1" type="ORF">FNY66_14955</name>
</gene>
<proteinExistence type="predicted"/>
<organism evidence="1 2">
    <name type="scientific">Mediterraneibacter catenae</name>
    <dbReference type="NCBI Taxonomy" id="2594882"/>
    <lineage>
        <taxon>Bacteria</taxon>
        <taxon>Bacillati</taxon>
        <taxon>Bacillota</taxon>
        <taxon>Clostridia</taxon>
        <taxon>Lachnospirales</taxon>
        <taxon>Lachnospiraceae</taxon>
        <taxon>Mediterraneibacter</taxon>
    </lineage>
</organism>
<dbReference type="PANTHER" id="PTHR34070">
    <property type="entry name" value="ARMADILLO-TYPE FOLD"/>
    <property type="match status" value="1"/>
</dbReference>
<evidence type="ECO:0000313" key="2">
    <source>
        <dbReference type="Proteomes" id="UP000322025"/>
    </source>
</evidence>
<accession>A0A5M9HXB6</accession>
<dbReference type="Gene3D" id="1.20.1660.10">
    <property type="entry name" value="Hypothetical protein (EF3068)"/>
    <property type="match status" value="1"/>
</dbReference>
<sequence length="221" mass="26964">MGKYTELKRIFEENQDPENAVKMEKYMRNLFIFYGIPTPKRKKLYRDFLKEEKRNKIIDWGFLDQCYEDEHREFQYLVTDYLSELNLLLTYDDIPAIRKFIDRKQWWDTIDGLDQVIGKIGLRDERVDALMLEWSEDANFWVRRVAIDHQLLRKERTNTTLQEKIIVNNLGSSEFFINKAIGWSLRDYSKTDPEWVRDFIDRHRDRMDKLSIREACKYIKE</sequence>
<dbReference type="InterPro" id="IPR016024">
    <property type="entry name" value="ARM-type_fold"/>
</dbReference>
<dbReference type="Gene3D" id="1.25.40.290">
    <property type="entry name" value="ARM repeat domains"/>
    <property type="match status" value="1"/>
</dbReference>
<dbReference type="Proteomes" id="UP000322025">
    <property type="component" value="Unassembled WGS sequence"/>
</dbReference>
<keyword evidence="2" id="KW-1185">Reference proteome</keyword>
<evidence type="ECO:0000313" key="1">
    <source>
        <dbReference type="EMBL" id="KAA8500166.1"/>
    </source>
</evidence>
<name>A0A5M9HXB6_9FIRM</name>
<dbReference type="SUPFAM" id="SSF48371">
    <property type="entry name" value="ARM repeat"/>
    <property type="match status" value="1"/>
</dbReference>
<protein>
    <submittedName>
        <fullName evidence="1">DNA alkylation repair protein</fullName>
    </submittedName>
</protein>
<dbReference type="PANTHER" id="PTHR34070:SF1">
    <property type="entry name" value="DNA ALKYLATION REPAIR PROTEIN"/>
    <property type="match status" value="1"/>
</dbReference>
<dbReference type="InterPro" id="IPR014825">
    <property type="entry name" value="DNA_alkylation"/>
</dbReference>
<dbReference type="Pfam" id="PF08713">
    <property type="entry name" value="DNA_alkylation"/>
    <property type="match status" value="1"/>
</dbReference>
<dbReference type="RefSeq" id="WP_150311646.1">
    <property type="nucleotide sequence ID" value="NZ_VMSO01000040.1"/>
</dbReference>
<comment type="caution">
    <text evidence="1">The sequence shown here is derived from an EMBL/GenBank/DDBJ whole genome shotgun (WGS) entry which is preliminary data.</text>
</comment>
<reference evidence="1" key="1">
    <citation type="submission" date="2019-07" db="EMBL/GenBank/DDBJ databases">
        <authorList>
            <person name="Wongkuna S."/>
            <person name="Scaria J."/>
        </authorList>
    </citation>
    <scope>NUCLEOTIDE SEQUENCE [LARGE SCALE GENOMIC DNA]</scope>
    <source>
        <strain evidence="1">SW178</strain>
    </source>
</reference>